<evidence type="ECO:0000313" key="3">
    <source>
        <dbReference type="Proteomes" id="UP001498398"/>
    </source>
</evidence>
<dbReference type="Pfam" id="PF08615">
    <property type="entry name" value="RNase_H2_suC"/>
    <property type="match status" value="1"/>
</dbReference>
<dbReference type="Gene3D" id="2.40.128.680">
    <property type="match status" value="1"/>
</dbReference>
<dbReference type="PANTHER" id="PTHR47204:SF1">
    <property type="entry name" value="RIBONUCLEASE H2 SUBUNIT C"/>
    <property type="match status" value="1"/>
</dbReference>
<organism evidence="2 3">
    <name type="scientific">Marasmiellus scandens</name>
    <dbReference type="NCBI Taxonomy" id="2682957"/>
    <lineage>
        <taxon>Eukaryota</taxon>
        <taxon>Fungi</taxon>
        <taxon>Dikarya</taxon>
        <taxon>Basidiomycota</taxon>
        <taxon>Agaricomycotina</taxon>
        <taxon>Agaricomycetes</taxon>
        <taxon>Agaricomycetidae</taxon>
        <taxon>Agaricales</taxon>
        <taxon>Marasmiineae</taxon>
        <taxon>Omphalotaceae</taxon>
        <taxon>Marasmiellus</taxon>
    </lineage>
</organism>
<sequence length="214" mass="22674">MSPPNTTILAAHVARLKECTPYLMPFHVEYTGKAPISTYLNAEEAKKNVGAPEVKEEGEVGIKDDTVREGEKATDSEEKSVLSSGVEDSKNKPEDAVLHAIQGEIQPVTSTQSNSEFEAGFMLSTLTGIVETPSASALAPEPTLESIISTSSATLPSTSSSLNTLLPSASTSSLPNTNSSTLKPHFKSTFRGRTIQGLTVDLPPGYTGVILCHR</sequence>
<proteinExistence type="predicted"/>
<accession>A0ABR1IRJ9</accession>
<evidence type="ECO:0000256" key="1">
    <source>
        <dbReference type="SAM" id="MobiDB-lite"/>
    </source>
</evidence>
<feature type="region of interest" description="Disordered" evidence="1">
    <location>
        <begin position="47"/>
        <end position="92"/>
    </location>
</feature>
<dbReference type="EMBL" id="JBANRG010000074">
    <property type="protein sequence ID" value="KAK7439191.1"/>
    <property type="molecule type" value="Genomic_DNA"/>
</dbReference>
<feature type="compositionally biased region" description="Basic and acidic residues" evidence="1">
    <location>
        <begin position="47"/>
        <end position="80"/>
    </location>
</feature>
<name>A0ABR1IRJ9_9AGAR</name>
<dbReference type="PANTHER" id="PTHR47204">
    <property type="entry name" value="OS02G0168900 PROTEIN"/>
    <property type="match status" value="1"/>
</dbReference>
<protein>
    <submittedName>
        <fullName evidence="2">Uncharacterized protein</fullName>
    </submittedName>
</protein>
<keyword evidence="3" id="KW-1185">Reference proteome</keyword>
<comment type="caution">
    <text evidence="2">The sequence shown here is derived from an EMBL/GenBank/DDBJ whole genome shotgun (WGS) entry which is preliminary data.</text>
</comment>
<dbReference type="Proteomes" id="UP001498398">
    <property type="component" value="Unassembled WGS sequence"/>
</dbReference>
<dbReference type="InterPro" id="IPR013924">
    <property type="entry name" value="RNase_H2_suC"/>
</dbReference>
<evidence type="ECO:0000313" key="2">
    <source>
        <dbReference type="EMBL" id="KAK7439191.1"/>
    </source>
</evidence>
<reference evidence="2 3" key="1">
    <citation type="submission" date="2024-01" db="EMBL/GenBank/DDBJ databases">
        <title>A draft genome for the cacao thread blight pathogen Marasmiellus scandens.</title>
        <authorList>
            <person name="Baruah I.K."/>
            <person name="Leung J."/>
            <person name="Bukari Y."/>
            <person name="Amoako-Attah I."/>
            <person name="Meinhardt L.W."/>
            <person name="Bailey B.A."/>
            <person name="Cohen S.P."/>
        </authorList>
    </citation>
    <scope>NUCLEOTIDE SEQUENCE [LARGE SCALE GENOMIC DNA]</scope>
    <source>
        <strain evidence="2 3">GH-19</strain>
    </source>
</reference>
<gene>
    <name evidence="2" type="ORF">VKT23_017681</name>
</gene>